<dbReference type="GO" id="GO:0030123">
    <property type="term" value="C:AP-3 adaptor complex"/>
    <property type="evidence" value="ECO:0007669"/>
    <property type="project" value="InterPro"/>
</dbReference>
<dbReference type="PIRSF" id="PIRSF037092">
    <property type="entry name" value="AP3_complex_delta"/>
    <property type="match status" value="1"/>
</dbReference>
<name>A0AAV2EYL4_9ROSI</name>
<evidence type="ECO:0000313" key="11">
    <source>
        <dbReference type="Proteomes" id="UP001497516"/>
    </source>
</evidence>
<dbReference type="GO" id="GO:0005794">
    <property type="term" value="C:Golgi apparatus"/>
    <property type="evidence" value="ECO:0007669"/>
    <property type="project" value="UniProtKB-SubCell"/>
</dbReference>
<feature type="compositionally biased region" description="Basic and acidic residues" evidence="8">
    <location>
        <begin position="888"/>
        <end position="900"/>
    </location>
</feature>
<feature type="region of interest" description="Disordered" evidence="8">
    <location>
        <begin position="829"/>
        <end position="935"/>
    </location>
</feature>
<evidence type="ECO:0000256" key="8">
    <source>
        <dbReference type="SAM" id="MobiDB-lite"/>
    </source>
</evidence>
<dbReference type="GO" id="GO:0006896">
    <property type="term" value="P:Golgi to vacuole transport"/>
    <property type="evidence" value="ECO:0007669"/>
    <property type="project" value="TreeGrafter"/>
</dbReference>
<feature type="compositionally biased region" description="Polar residues" evidence="8">
    <location>
        <begin position="920"/>
        <end position="929"/>
    </location>
</feature>
<dbReference type="Proteomes" id="UP001497516">
    <property type="component" value="Chromosome 5"/>
</dbReference>
<gene>
    <name evidence="10" type="ORF">LTRI10_LOCUS31597</name>
</gene>
<accession>A0AAV2EYL4</accession>
<evidence type="ECO:0000256" key="7">
    <source>
        <dbReference type="PIRNR" id="PIRNR037092"/>
    </source>
</evidence>
<evidence type="ECO:0000256" key="4">
    <source>
        <dbReference type="ARBA" id="ARBA00022737"/>
    </source>
</evidence>
<dbReference type="InterPro" id="IPR017105">
    <property type="entry name" value="AP3_complex_dsu"/>
</dbReference>
<dbReference type="EMBL" id="OZ034818">
    <property type="protein sequence ID" value="CAL1390838.1"/>
    <property type="molecule type" value="Genomic_DNA"/>
</dbReference>
<dbReference type="GO" id="GO:0006623">
    <property type="term" value="P:protein targeting to vacuole"/>
    <property type="evidence" value="ECO:0007669"/>
    <property type="project" value="TreeGrafter"/>
</dbReference>
<keyword evidence="5 7" id="KW-0653">Protein transport</keyword>
<keyword evidence="3 7" id="KW-0813">Transport</keyword>
<evidence type="ECO:0000256" key="2">
    <source>
        <dbReference type="ARBA" id="ARBA00006613"/>
    </source>
</evidence>
<dbReference type="PANTHER" id="PTHR22781">
    <property type="entry name" value="DELTA ADAPTIN-RELATED"/>
    <property type="match status" value="1"/>
</dbReference>
<keyword evidence="11" id="KW-1185">Reference proteome</keyword>
<feature type="compositionally biased region" description="Basic residues" evidence="8">
    <location>
        <begin position="901"/>
        <end position="913"/>
    </location>
</feature>
<keyword evidence="4" id="KW-0677">Repeat</keyword>
<sequence>MASSSSPSLMDSLFQRSLDDIIKGLRHQQAGESAFVSKVLEEVRREIKSTDSHTKSTALQKLTYLHSICFVDMSWAAFHAIECISYPNFTHKKVGYLAISQSFQESTPVILLISNQLRKDLKSNVEVEVSLALECLSRIGNLDLCRDLTPEVFTLMASSRIPVRKKAIGVVLRLFGKYPDAVRVCFKRLVESLESSDSPPIVSAVIGVFCELASKDPKAYLPLAPEFYKILVDSRNNWVLIKVLKIFTKLAPLEPRLAKKIVEPICELMSKTGAKSLMFECIRTILTSLAEHESAVKLAAGRINELLIDEDPNLRYLGLHALAIVAPKHIWAVLENKEFVIKSLSDPDPNIKLESLRLVMAMVSESNVVEICRVLVNYATKSEPEFCNVILGSILSTCSNNVYEIIVDFDWYVSLLGEMSRIQHCQKGDEIENQLIDIGLRVQDVRPELVRVGRDLLMDPALLGNPFLHRILSAAAWLCGEYVEFIRNPVELMESLLQPRTSLLPPSVRAVYLESAFKALVFCLHSYLQSATSSDHSALGLSDPGVSSQSYDEYSGAHGENGEESGTTLIQENHITPDSVLRLLNLIDMAVGPLSGSYDVEIQERTRNILGFTELIKPVLSDSLHPQDERHKQQAEASKMVRLLHDTFSDELGPVSMSAQGRVPVPDGLVLYENLADLEAVCGSSLPASSATISFEGSHNVEGATSIFISDQKEESEPSSESTSLLAEHRKRHGLYYLPSEKNTEHHEANNDYPPANELKSGVTVSNDAQDLAKLAEQSFLPKRKSKQVKARPVVVKLDEGDVLPISSKIPQAKDDSLSEAVRDVLLGNEADADTLTQKAAADSVSRKKGKEKLNAKEQEDDLDHMDSQSGTVQNPVKERSKRSSRKQNADEGDHGGDKGKQKRRHRHGKHRTREGVQNPPANVISQTPVPDLLL</sequence>
<evidence type="ECO:0000313" key="10">
    <source>
        <dbReference type="EMBL" id="CAL1390838.1"/>
    </source>
</evidence>
<dbReference type="Pfam" id="PF01602">
    <property type="entry name" value="Adaptin_N"/>
    <property type="match status" value="1"/>
</dbReference>
<evidence type="ECO:0000256" key="3">
    <source>
        <dbReference type="ARBA" id="ARBA00022448"/>
    </source>
</evidence>
<keyword evidence="7" id="KW-0333">Golgi apparatus</keyword>
<keyword evidence="6" id="KW-0472">Membrane</keyword>
<protein>
    <recommendedName>
        <fullName evidence="7">AP-3 complex subunit delta</fullName>
    </recommendedName>
</protein>
<organism evidence="10 11">
    <name type="scientific">Linum trigynum</name>
    <dbReference type="NCBI Taxonomy" id="586398"/>
    <lineage>
        <taxon>Eukaryota</taxon>
        <taxon>Viridiplantae</taxon>
        <taxon>Streptophyta</taxon>
        <taxon>Embryophyta</taxon>
        <taxon>Tracheophyta</taxon>
        <taxon>Spermatophyta</taxon>
        <taxon>Magnoliopsida</taxon>
        <taxon>eudicotyledons</taxon>
        <taxon>Gunneridae</taxon>
        <taxon>Pentapetalae</taxon>
        <taxon>rosids</taxon>
        <taxon>fabids</taxon>
        <taxon>Malpighiales</taxon>
        <taxon>Linaceae</taxon>
        <taxon>Linum</taxon>
    </lineage>
</organism>
<comment type="similarity">
    <text evidence="2 7">Belongs to the adaptor complexes large subunit family.</text>
</comment>
<evidence type="ECO:0000256" key="1">
    <source>
        <dbReference type="ARBA" id="ARBA00004308"/>
    </source>
</evidence>
<dbReference type="GO" id="GO:0010008">
    <property type="term" value="C:endosome membrane"/>
    <property type="evidence" value="ECO:0007669"/>
    <property type="project" value="TreeGrafter"/>
</dbReference>
<evidence type="ECO:0000256" key="5">
    <source>
        <dbReference type="ARBA" id="ARBA00022927"/>
    </source>
</evidence>
<comment type="subunit">
    <text evidence="7">Adaptor protein complex 3 (AP-3) is a heterotetramer.</text>
</comment>
<feature type="domain" description="Clathrin/coatomer adaptor adaptin-like N-terminal" evidence="9">
    <location>
        <begin position="34"/>
        <end position="523"/>
    </location>
</feature>
<proteinExistence type="inferred from homology"/>
<dbReference type="InterPro" id="IPR016024">
    <property type="entry name" value="ARM-type_fold"/>
</dbReference>
<comment type="function">
    <text evidence="7">Part of the AP-3 complex, an adaptor-related complex which seems to be clathrin-associated. The complex is associated with the Golgi region as well as more peripheral structures. It facilitates the budding of vesicles from the Golgi membrane and may be directly involved in trafficking to the vacuole. It also function in maintaining the identity of lytic vacuoles and in regulating the transition between storage and lytic vacuoles.</text>
</comment>
<comment type="subcellular location">
    <subcellularLocation>
        <location evidence="1">Endomembrane system</location>
    </subcellularLocation>
    <subcellularLocation>
        <location evidence="7">Golgi apparatus</location>
    </subcellularLocation>
</comment>
<dbReference type="SUPFAM" id="SSF48371">
    <property type="entry name" value="ARM repeat"/>
    <property type="match status" value="1"/>
</dbReference>
<evidence type="ECO:0000256" key="6">
    <source>
        <dbReference type="ARBA" id="ARBA00023136"/>
    </source>
</evidence>
<dbReference type="PANTHER" id="PTHR22781:SF12">
    <property type="entry name" value="AP-3 COMPLEX SUBUNIT DELTA-1"/>
    <property type="match status" value="1"/>
</dbReference>
<evidence type="ECO:0000259" key="9">
    <source>
        <dbReference type="Pfam" id="PF01602"/>
    </source>
</evidence>
<dbReference type="Gene3D" id="1.25.10.10">
    <property type="entry name" value="Leucine-rich Repeat Variant"/>
    <property type="match status" value="1"/>
</dbReference>
<dbReference type="AlphaFoldDB" id="A0AAV2EYL4"/>
<reference evidence="10 11" key="1">
    <citation type="submission" date="2024-04" db="EMBL/GenBank/DDBJ databases">
        <authorList>
            <person name="Fracassetti M."/>
        </authorList>
    </citation>
    <scope>NUCLEOTIDE SEQUENCE [LARGE SCALE GENOMIC DNA]</scope>
</reference>
<dbReference type="InterPro" id="IPR011989">
    <property type="entry name" value="ARM-like"/>
</dbReference>
<dbReference type="InterPro" id="IPR002553">
    <property type="entry name" value="Clathrin/coatomer_adapt-like_N"/>
</dbReference>